<dbReference type="OrthoDB" id="2505607at2759"/>
<organism evidence="2 3">
    <name type="scientific">Tolypocladium ophioglossoides (strain CBS 100239)</name>
    <name type="common">Snaketongue truffleclub</name>
    <name type="synonym">Elaphocordyceps ophioglossoides</name>
    <dbReference type="NCBI Taxonomy" id="1163406"/>
    <lineage>
        <taxon>Eukaryota</taxon>
        <taxon>Fungi</taxon>
        <taxon>Dikarya</taxon>
        <taxon>Ascomycota</taxon>
        <taxon>Pezizomycotina</taxon>
        <taxon>Sordariomycetes</taxon>
        <taxon>Hypocreomycetidae</taxon>
        <taxon>Hypocreales</taxon>
        <taxon>Ophiocordycipitaceae</taxon>
        <taxon>Tolypocladium</taxon>
    </lineage>
</organism>
<dbReference type="PANTHER" id="PTHR40407:SF1">
    <property type="entry name" value="HEPARAN-ALPHA-GLUCOSAMINIDE N-ACETYLTRANSFERASE CATALYTIC DOMAIN-CONTAINING PROTEIN"/>
    <property type="match status" value="1"/>
</dbReference>
<dbReference type="Proteomes" id="UP000036947">
    <property type="component" value="Unassembled WGS sequence"/>
</dbReference>
<proteinExistence type="predicted"/>
<keyword evidence="1" id="KW-0472">Membrane</keyword>
<dbReference type="EMBL" id="LFRF01000090">
    <property type="protein sequence ID" value="KND86118.1"/>
    <property type="molecule type" value="Genomic_DNA"/>
</dbReference>
<evidence type="ECO:0000313" key="2">
    <source>
        <dbReference type="EMBL" id="KND86118.1"/>
    </source>
</evidence>
<comment type="caution">
    <text evidence="2">The sequence shown here is derived from an EMBL/GenBank/DDBJ whole genome shotgun (WGS) entry which is preliminary data.</text>
</comment>
<evidence type="ECO:0000313" key="3">
    <source>
        <dbReference type="Proteomes" id="UP000036947"/>
    </source>
</evidence>
<dbReference type="PANTHER" id="PTHR40407">
    <property type="entry name" value="MEMBRANE PROTEIN-LIKE PROTEIN"/>
    <property type="match status" value="1"/>
</dbReference>
<dbReference type="STRING" id="1163406.A0A0L0MW25"/>
<reference evidence="2 3" key="1">
    <citation type="journal article" date="2015" name="BMC Genomics">
        <title>The genome of the truffle-parasite Tolypocladium ophioglossoides and the evolution of antifungal peptaibiotics.</title>
        <authorList>
            <person name="Quandt C.A."/>
            <person name="Bushley K.E."/>
            <person name="Spatafora J.W."/>
        </authorList>
    </citation>
    <scope>NUCLEOTIDE SEQUENCE [LARGE SCALE GENOMIC DNA]</scope>
    <source>
        <strain evidence="2 3">CBS 100239</strain>
    </source>
</reference>
<dbReference type="AlphaFoldDB" id="A0A0L0MW25"/>
<feature type="transmembrane region" description="Helical" evidence="1">
    <location>
        <begin position="115"/>
        <end position="133"/>
    </location>
</feature>
<name>A0A0L0MW25_TOLOC</name>
<keyword evidence="1" id="KW-0812">Transmembrane</keyword>
<evidence type="ECO:0000256" key="1">
    <source>
        <dbReference type="SAM" id="Phobius"/>
    </source>
</evidence>
<gene>
    <name evidence="2" type="ORF">TOPH_09258</name>
</gene>
<keyword evidence="1" id="KW-1133">Transmembrane helix</keyword>
<feature type="transmembrane region" description="Helical" evidence="1">
    <location>
        <begin position="34"/>
        <end position="56"/>
    </location>
</feature>
<keyword evidence="3" id="KW-1185">Reference proteome</keyword>
<protein>
    <recommendedName>
        <fullName evidence="4">Acyltransferase 3 domain-containing protein</fullName>
    </recommendedName>
</protein>
<feature type="non-terminal residue" evidence="2">
    <location>
        <position position="1"/>
    </location>
</feature>
<accession>A0A0L0MW25</accession>
<evidence type="ECO:0008006" key="4">
    <source>
        <dbReference type="Google" id="ProtNLM"/>
    </source>
</evidence>
<feature type="transmembrane region" description="Helical" evidence="1">
    <location>
        <begin position="68"/>
        <end position="95"/>
    </location>
</feature>
<sequence length="152" mass="16925">GCLQTPAHERRPGANPYLVSPASFFYVVKYPPDVAFWALTMAGNLFLLALFGAVPVRVARRLTLLLDFGTTALFFYIAHMLLVFLLAGVLVALFGHDTGVTDPMNPDDSQGIDNLFGYFGTWALALLALWPVCRLYSRFKSGKPADSLWWFF</sequence>